<keyword evidence="2" id="KW-1185">Reference proteome</keyword>
<dbReference type="RefSeq" id="WP_338031046.1">
    <property type="nucleotide sequence ID" value="NZ_AP017378.1"/>
</dbReference>
<gene>
    <name evidence="1" type="ORF">DFE_3067</name>
</gene>
<dbReference type="AlphaFoldDB" id="A0A2Z6B2V3"/>
<organism evidence="1 2">
    <name type="scientific">Desulfovibrio ferrophilus</name>
    <dbReference type="NCBI Taxonomy" id="241368"/>
    <lineage>
        <taxon>Bacteria</taxon>
        <taxon>Pseudomonadati</taxon>
        <taxon>Thermodesulfobacteriota</taxon>
        <taxon>Desulfovibrionia</taxon>
        <taxon>Desulfovibrionales</taxon>
        <taxon>Desulfovibrionaceae</taxon>
        <taxon>Desulfovibrio</taxon>
    </lineage>
</organism>
<dbReference type="Proteomes" id="UP000269883">
    <property type="component" value="Chromosome"/>
</dbReference>
<protein>
    <submittedName>
        <fullName evidence="1">Uncharacterized protein</fullName>
    </submittedName>
</protein>
<reference evidence="1 2" key="1">
    <citation type="journal article" date="2018" name="Sci. Adv.">
        <title>Multi-heme cytochromes provide a pathway for survival in energy-limited environments.</title>
        <authorList>
            <person name="Deng X."/>
            <person name="Dohmae N."/>
            <person name="Nealson K.H."/>
            <person name="Hashimoto K."/>
            <person name="Okamoto A."/>
        </authorList>
    </citation>
    <scope>NUCLEOTIDE SEQUENCE [LARGE SCALE GENOMIC DNA]</scope>
    <source>
        <strain evidence="1 2">IS5</strain>
    </source>
</reference>
<evidence type="ECO:0000313" key="2">
    <source>
        <dbReference type="Proteomes" id="UP000269883"/>
    </source>
</evidence>
<name>A0A2Z6B2V3_9BACT</name>
<dbReference type="EMBL" id="AP017378">
    <property type="protein sequence ID" value="BBD09793.1"/>
    <property type="molecule type" value="Genomic_DNA"/>
</dbReference>
<accession>A0A2Z6B2V3</accession>
<evidence type="ECO:0000313" key="1">
    <source>
        <dbReference type="EMBL" id="BBD09793.1"/>
    </source>
</evidence>
<dbReference type="KEGG" id="dfl:DFE_3067"/>
<sequence length="92" mass="11172">MPLKDERGLYYYPSMQTRDVRMYVREGETGAVEFRMWNAQHQEVWDKHEWIPFDVVKTAARMYKNETRNPLALYDEDVAKRLIEDERCGRIQ</sequence>
<proteinExistence type="predicted"/>